<name>A0A1X7AHH7_9GAMM</name>
<evidence type="ECO:0000313" key="3">
    <source>
        <dbReference type="Proteomes" id="UP000196573"/>
    </source>
</evidence>
<feature type="chain" id="PRO_5010853168" description="HupE / UreJ protein" evidence="1">
    <location>
        <begin position="22"/>
        <end position="70"/>
    </location>
</feature>
<dbReference type="RefSeq" id="WP_087108107.1">
    <property type="nucleotide sequence ID" value="NZ_CBCSCN010000009.1"/>
</dbReference>
<evidence type="ECO:0000313" key="2">
    <source>
        <dbReference type="EMBL" id="SMA41651.1"/>
    </source>
</evidence>
<evidence type="ECO:0000256" key="1">
    <source>
        <dbReference type="SAM" id="SignalP"/>
    </source>
</evidence>
<evidence type="ECO:0008006" key="4">
    <source>
        <dbReference type="Google" id="ProtNLM"/>
    </source>
</evidence>
<protein>
    <recommendedName>
        <fullName evidence="4">HupE / UreJ protein</fullName>
    </recommendedName>
</protein>
<dbReference type="OrthoDB" id="6199474at2"/>
<dbReference type="Pfam" id="PF04955">
    <property type="entry name" value="HupE_UreJ"/>
    <property type="match status" value="1"/>
</dbReference>
<keyword evidence="3" id="KW-1185">Reference proteome</keyword>
<feature type="signal peptide" evidence="1">
    <location>
        <begin position="1"/>
        <end position="21"/>
    </location>
</feature>
<accession>A0A1X7AHH7</accession>
<reference evidence="2 3" key="1">
    <citation type="submission" date="2017-03" db="EMBL/GenBank/DDBJ databases">
        <authorList>
            <person name="Afonso C.L."/>
            <person name="Miller P.J."/>
            <person name="Scott M.A."/>
            <person name="Spackman E."/>
            <person name="Goraichik I."/>
            <person name="Dimitrov K.M."/>
            <person name="Suarez D.L."/>
            <person name="Swayne D.E."/>
        </authorList>
    </citation>
    <scope>NUCLEOTIDE SEQUENCE [LARGE SCALE GENOMIC DNA]</scope>
    <source>
        <strain evidence="2">SB41UT1</strain>
    </source>
</reference>
<sequence>MTIKTIMKALALMLISSSVYAHPGDHGFAGVLHFFTEPDHLLMSLAVAGALVWGLSRRSKRAENRVSDKD</sequence>
<organism evidence="2 3">
    <name type="scientific">Parendozoicomonas haliclonae</name>
    <dbReference type="NCBI Taxonomy" id="1960125"/>
    <lineage>
        <taxon>Bacteria</taxon>
        <taxon>Pseudomonadati</taxon>
        <taxon>Pseudomonadota</taxon>
        <taxon>Gammaproteobacteria</taxon>
        <taxon>Oceanospirillales</taxon>
        <taxon>Endozoicomonadaceae</taxon>
        <taxon>Parendozoicomonas</taxon>
    </lineage>
</organism>
<proteinExistence type="predicted"/>
<keyword evidence="1" id="KW-0732">Signal</keyword>
<dbReference type="InterPro" id="IPR007038">
    <property type="entry name" value="HupE_UreJ"/>
</dbReference>
<dbReference type="Proteomes" id="UP000196573">
    <property type="component" value="Unassembled WGS sequence"/>
</dbReference>
<gene>
    <name evidence="2" type="ORF">EHSB41UT_01293</name>
</gene>
<dbReference type="EMBL" id="FWPT01000003">
    <property type="protein sequence ID" value="SMA41651.1"/>
    <property type="molecule type" value="Genomic_DNA"/>
</dbReference>
<dbReference type="AlphaFoldDB" id="A0A1X7AHH7"/>